<comment type="caution">
    <text evidence="1">The sequence shown here is derived from an EMBL/GenBank/DDBJ whole genome shotgun (WGS) entry which is preliminary data.</text>
</comment>
<dbReference type="EMBL" id="JAAGAX010000006">
    <property type="protein sequence ID" value="KAF2310847.1"/>
    <property type="molecule type" value="Genomic_DNA"/>
</dbReference>
<evidence type="ECO:0008006" key="3">
    <source>
        <dbReference type="Google" id="ProtNLM"/>
    </source>
</evidence>
<accession>A0A6A6MD54</accession>
<gene>
    <name evidence="1" type="ORF">GH714_017606</name>
</gene>
<sequence length="149" mass="17274">MASRFMVRRYMMMGHWLFLGLTSFWIQNLRFRGKFKELVVILDVLSRPAGFYSFTEATEVLRSNGCCVIASFLDLLLVGFKDRPTLTIFAPVDTVMKGFVGNVDEYSSIFLRHVVPCKILWKDLLNFDDRMVLGDVKEKGARLFCYVKH</sequence>
<name>A0A6A6MD54_HEVBR</name>
<evidence type="ECO:0000313" key="2">
    <source>
        <dbReference type="Proteomes" id="UP000467840"/>
    </source>
</evidence>
<organism evidence="1 2">
    <name type="scientific">Hevea brasiliensis</name>
    <name type="common">Para rubber tree</name>
    <name type="synonym">Siphonia brasiliensis</name>
    <dbReference type="NCBI Taxonomy" id="3981"/>
    <lineage>
        <taxon>Eukaryota</taxon>
        <taxon>Viridiplantae</taxon>
        <taxon>Streptophyta</taxon>
        <taxon>Embryophyta</taxon>
        <taxon>Tracheophyta</taxon>
        <taxon>Spermatophyta</taxon>
        <taxon>Magnoliopsida</taxon>
        <taxon>eudicotyledons</taxon>
        <taxon>Gunneridae</taxon>
        <taxon>Pentapetalae</taxon>
        <taxon>rosids</taxon>
        <taxon>fabids</taxon>
        <taxon>Malpighiales</taxon>
        <taxon>Euphorbiaceae</taxon>
        <taxon>Crotonoideae</taxon>
        <taxon>Micrandreae</taxon>
        <taxon>Hevea</taxon>
    </lineage>
</organism>
<dbReference type="AlphaFoldDB" id="A0A6A6MD54"/>
<dbReference type="SUPFAM" id="SSF82153">
    <property type="entry name" value="FAS1 domain"/>
    <property type="match status" value="1"/>
</dbReference>
<evidence type="ECO:0000313" key="1">
    <source>
        <dbReference type="EMBL" id="KAF2310847.1"/>
    </source>
</evidence>
<keyword evidence="2" id="KW-1185">Reference proteome</keyword>
<dbReference type="InterPro" id="IPR036378">
    <property type="entry name" value="FAS1_dom_sf"/>
</dbReference>
<proteinExistence type="predicted"/>
<dbReference type="Proteomes" id="UP000467840">
    <property type="component" value="Chromosome 14"/>
</dbReference>
<reference evidence="1 2" key="1">
    <citation type="journal article" date="2020" name="Mol. Plant">
        <title>The Chromosome-Based Rubber Tree Genome Provides New Insights into Spurge Genome Evolution and Rubber Biosynthesis.</title>
        <authorList>
            <person name="Liu J."/>
            <person name="Shi C."/>
            <person name="Shi C.C."/>
            <person name="Li W."/>
            <person name="Zhang Q.J."/>
            <person name="Zhang Y."/>
            <person name="Li K."/>
            <person name="Lu H.F."/>
            <person name="Shi C."/>
            <person name="Zhu S.T."/>
            <person name="Xiao Z.Y."/>
            <person name="Nan H."/>
            <person name="Yue Y."/>
            <person name="Zhu X.G."/>
            <person name="Wu Y."/>
            <person name="Hong X.N."/>
            <person name="Fan G.Y."/>
            <person name="Tong Y."/>
            <person name="Zhang D."/>
            <person name="Mao C.L."/>
            <person name="Liu Y.L."/>
            <person name="Hao S.J."/>
            <person name="Liu W.Q."/>
            <person name="Lv M.Q."/>
            <person name="Zhang H.B."/>
            <person name="Liu Y."/>
            <person name="Hu-Tang G.R."/>
            <person name="Wang J.P."/>
            <person name="Wang J.H."/>
            <person name="Sun Y.H."/>
            <person name="Ni S.B."/>
            <person name="Chen W.B."/>
            <person name="Zhang X.C."/>
            <person name="Jiao Y.N."/>
            <person name="Eichler E.E."/>
            <person name="Li G.H."/>
            <person name="Liu X."/>
            <person name="Gao L.Z."/>
        </authorList>
    </citation>
    <scope>NUCLEOTIDE SEQUENCE [LARGE SCALE GENOMIC DNA]</scope>
    <source>
        <strain evidence="2">cv. GT1</strain>
        <tissue evidence="1">Leaf</tissue>
    </source>
</reference>
<protein>
    <recommendedName>
        <fullName evidence="3">FAS1 domain-containing protein</fullName>
    </recommendedName>
</protein>